<organism evidence="1">
    <name type="scientific">Bionectria ochroleuca</name>
    <name type="common">Gliocladium roseum</name>
    <dbReference type="NCBI Taxonomy" id="29856"/>
    <lineage>
        <taxon>Eukaryota</taxon>
        <taxon>Fungi</taxon>
        <taxon>Dikarya</taxon>
        <taxon>Ascomycota</taxon>
        <taxon>Pezizomycotina</taxon>
        <taxon>Sordariomycetes</taxon>
        <taxon>Hypocreomycetidae</taxon>
        <taxon>Hypocreales</taxon>
        <taxon>Bionectriaceae</taxon>
        <taxon>Clonostachys</taxon>
    </lineage>
</organism>
<protein>
    <submittedName>
        <fullName evidence="1">Uncharacterized protein</fullName>
    </submittedName>
</protein>
<dbReference type="EMBL" id="CDPU01000059">
    <property type="protein sequence ID" value="CEO55961.1"/>
    <property type="molecule type" value="Genomic_DNA"/>
</dbReference>
<accession>A0A0B7KMJ4</accession>
<evidence type="ECO:0000313" key="1">
    <source>
        <dbReference type="EMBL" id="CEO55961.1"/>
    </source>
</evidence>
<sequence>MTFGAEALIICVAPIEHAAPSEHCRAAKVIDSLATQQALIKSLDIRLWNNTGEQKKYPAKTIESAFGFLILYIRHVDIHLCNYVCLNVSLLWSVG</sequence>
<gene>
    <name evidence="1" type="ORF">BN869_000012019_1</name>
</gene>
<dbReference type="AlphaFoldDB" id="A0A0B7KMJ4"/>
<proteinExistence type="predicted"/>
<name>A0A0B7KMJ4_BIOOC</name>
<reference evidence="1" key="1">
    <citation type="submission" date="2015-01" db="EMBL/GenBank/DDBJ databases">
        <authorList>
            <person name="Durling Mikael"/>
        </authorList>
    </citation>
    <scope>NUCLEOTIDE SEQUENCE</scope>
</reference>